<dbReference type="AlphaFoldDB" id="A0A485LFS0"/>
<accession>A0A485LFS0</accession>
<feature type="region of interest" description="Disordered" evidence="1">
    <location>
        <begin position="106"/>
        <end position="142"/>
    </location>
</feature>
<dbReference type="EMBL" id="CAADRA010006932">
    <property type="protein sequence ID" value="VFT97444.1"/>
    <property type="molecule type" value="Genomic_DNA"/>
</dbReference>
<dbReference type="Gene3D" id="2.80.10.50">
    <property type="match status" value="2"/>
</dbReference>
<evidence type="ECO:0000313" key="4">
    <source>
        <dbReference type="EMBL" id="VFT97444.1"/>
    </source>
</evidence>
<reference evidence="3" key="2">
    <citation type="submission" date="2019-06" db="EMBL/GenBank/DDBJ databases">
        <title>Genomics analysis of Aphanomyces spp. identifies a new class of oomycete effector associated with host adaptation.</title>
        <authorList>
            <person name="Gaulin E."/>
        </authorList>
    </citation>
    <scope>NUCLEOTIDE SEQUENCE</scope>
    <source>
        <strain evidence="3">CBS 578.67</strain>
    </source>
</reference>
<evidence type="ECO:0000256" key="1">
    <source>
        <dbReference type="SAM" id="MobiDB-lite"/>
    </source>
</evidence>
<dbReference type="PROSITE" id="PS50231">
    <property type="entry name" value="RICIN_B_LECTIN"/>
    <property type="match status" value="1"/>
</dbReference>
<reference evidence="4 5" key="1">
    <citation type="submission" date="2019-03" db="EMBL/GenBank/DDBJ databases">
        <authorList>
            <person name="Gaulin E."/>
            <person name="Dumas B."/>
        </authorList>
    </citation>
    <scope>NUCLEOTIDE SEQUENCE [LARGE SCALE GENOMIC DNA]</scope>
    <source>
        <strain evidence="4">CBS 568.67</strain>
    </source>
</reference>
<evidence type="ECO:0000313" key="5">
    <source>
        <dbReference type="Proteomes" id="UP000332933"/>
    </source>
</evidence>
<dbReference type="Proteomes" id="UP000332933">
    <property type="component" value="Unassembled WGS sequence"/>
</dbReference>
<dbReference type="SUPFAM" id="SSF50370">
    <property type="entry name" value="Ricin B-like lectins"/>
    <property type="match status" value="2"/>
</dbReference>
<dbReference type="EMBL" id="VJMH01006906">
    <property type="protein sequence ID" value="KAF0687493.1"/>
    <property type="molecule type" value="Genomic_DNA"/>
</dbReference>
<feature type="domain" description="Ricin B lectin" evidence="2">
    <location>
        <begin position="155"/>
        <end position="307"/>
    </location>
</feature>
<sequence length="360" mass="40848">MDTAPSRRIHDCARLWGRHALHANRQRVIGRRDEALRFERDSGLNTRNDTMCLLTTINDPGNRLYRHPATGNRVDWSRTLTRVSCESCSWPSIAAARTTIRAQTIRKRRTDVARASRQRQRQRPHGGAVVDDPARQRQGFRGAAHRQLESALALQPDDRLHRPQLCLDAPLAGKSVQRLVHLFGCDLEIFNQEWDYNDKTKRLRPLRDKSYGLDASNNSTSNASATRCRQALVCQGSRLTGTPVLRGKFAYSEPYQPNQVWTIDPVAQTVRLTDTNVCLDAYEPRDRGAVHMFDCDPNVLNQKWIYDAKTKQLQHATHKGFCLDFADKGVTPFLFTCNTIDILGLAIPKQRIQLVDLGSA</sequence>
<gene>
    <name evidence="4" type="primary">Aste57867_20765</name>
    <name evidence="3" type="ORF">As57867_020697</name>
    <name evidence="4" type="ORF">ASTE57867_20765</name>
</gene>
<organism evidence="4 5">
    <name type="scientific">Aphanomyces stellatus</name>
    <dbReference type="NCBI Taxonomy" id="120398"/>
    <lineage>
        <taxon>Eukaryota</taxon>
        <taxon>Sar</taxon>
        <taxon>Stramenopiles</taxon>
        <taxon>Oomycota</taxon>
        <taxon>Saprolegniomycetes</taxon>
        <taxon>Saprolegniales</taxon>
        <taxon>Verrucalvaceae</taxon>
        <taxon>Aphanomyces</taxon>
    </lineage>
</organism>
<dbReference type="InterPro" id="IPR000772">
    <property type="entry name" value="Ricin_B_lectin"/>
</dbReference>
<dbReference type="InterPro" id="IPR035992">
    <property type="entry name" value="Ricin_B-like_lectins"/>
</dbReference>
<evidence type="ECO:0000259" key="2">
    <source>
        <dbReference type="SMART" id="SM00458"/>
    </source>
</evidence>
<keyword evidence="5" id="KW-1185">Reference proteome</keyword>
<proteinExistence type="predicted"/>
<dbReference type="Pfam" id="PF00652">
    <property type="entry name" value="Ricin_B_lectin"/>
    <property type="match status" value="1"/>
</dbReference>
<evidence type="ECO:0000313" key="3">
    <source>
        <dbReference type="EMBL" id="KAF0687493.1"/>
    </source>
</evidence>
<dbReference type="OrthoDB" id="62471at2759"/>
<name>A0A485LFS0_9STRA</name>
<dbReference type="SMART" id="SM00458">
    <property type="entry name" value="RICIN"/>
    <property type="match status" value="1"/>
</dbReference>
<protein>
    <submittedName>
        <fullName evidence="4">Aste57867_20765 protein</fullName>
    </submittedName>
</protein>